<comment type="caution">
    <text evidence="8">The sequence shown here is derived from an EMBL/GenBank/DDBJ whole genome shotgun (WGS) entry which is preliminary data.</text>
</comment>
<comment type="similarity">
    <text evidence="2">Belongs to the TEC1 family.</text>
</comment>
<evidence type="ECO:0000313" key="8">
    <source>
        <dbReference type="EMBL" id="CAI5758636.1"/>
    </source>
</evidence>
<organism evidence="8 9">
    <name type="scientific">Candida verbasci</name>
    <dbReference type="NCBI Taxonomy" id="1227364"/>
    <lineage>
        <taxon>Eukaryota</taxon>
        <taxon>Fungi</taxon>
        <taxon>Dikarya</taxon>
        <taxon>Ascomycota</taxon>
        <taxon>Saccharomycotina</taxon>
        <taxon>Pichiomycetes</taxon>
        <taxon>Debaryomycetaceae</taxon>
        <taxon>Candida/Lodderomyces clade</taxon>
        <taxon>Candida</taxon>
    </lineage>
</organism>
<dbReference type="EMBL" id="CANTUO010000003">
    <property type="protein sequence ID" value="CAI5758636.1"/>
    <property type="molecule type" value="Genomic_DNA"/>
</dbReference>
<evidence type="ECO:0000256" key="4">
    <source>
        <dbReference type="ARBA" id="ARBA00023163"/>
    </source>
</evidence>
<comment type="subcellular location">
    <subcellularLocation>
        <location evidence="1">Nucleus</location>
    </subcellularLocation>
</comment>
<gene>
    <name evidence="8" type="ORF">CANVERA_P3148</name>
</gene>
<keyword evidence="5" id="KW-0539">Nucleus</keyword>
<evidence type="ECO:0000256" key="6">
    <source>
        <dbReference type="PROSITE-ProRule" id="PRU00505"/>
    </source>
</evidence>
<keyword evidence="3" id="KW-0805">Transcription regulation</keyword>
<dbReference type="PRINTS" id="PR00065">
    <property type="entry name" value="TEADOMAIN"/>
</dbReference>
<dbReference type="OrthoDB" id="10006572at2759"/>
<evidence type="ECO:0000259" key="7">
    <source>
        <dbReference type="PROSITE" id="PS51088"/>
    </source>
</evidence>
<protein>
    <recommendedName>
        <fullName evidence="7">TEA domain-containing protein</fullName>
    </recommendedName>
</protein>
<dbReference type="PANTHER" id="PTHR11834">
    <property type="entry name" value="TRANSCRIPTIONAL ENHANCER FACTOR TEF RELATED"/>
    <property type="match status" value="1"/>
</dbReference>
<dbReference type="InterPro" id="IPR050937">
    <property type="entry name" value="TEC1_TEAD_TF"/>
</dbReference>
<dbReference type="Proteomes" id="UP001152885">
    <property type="component" value="Unassembled WGS sequence"/>
</dbReference>
<dbReference type="GO" id="GO:0000978">
    <property type="term" value="F:RNA polymerase II cis-regulatory region sequence-specific DNA binding"/>
    <property type="evidence" value="ECO:0007669"/>
    <property type="project" value="TreeGrafter"/>
</dbReference>
<dbReference type="AlphaFoldDB" id="A0A9W4XAP7"/>
<dbReference type="GO" id="GO:0005667">
    <property type="term" value="C:transcription regulator complex"/>
    <property type="evidence" value="ECO:0007669"/>
    <property type="project" value="TreeGrafter"/>
</dbReference>
<dbReference type="Gene3D" id="6.10.20.40">
    <property type="entry name" value="TEA/ATTS domain"/>
    <property type="match status" value="1"/>
</dbReference>
<keyword evidence="9" id="KW-1185">Reference proteome</keyword>
<dbReference type="InterPro" id="IPR000818">
    <property type="entry name" value="TEA/ATTS_dom"/>
</dbReference>
<feature type="domain" description="TEA" evidence="7">
    <location>
        <begin position="85"/>
        <end position="159"/>
    </location>
</feature>
<dbReference type="SMART" id="SM00426">
    <property type="entry name" value="TEA"/>
    <property type="match status" value="1"/>
</dbReference>
<sequence>MFQSQQQEVYNDLDDKKLPIIVDVAVDTSGNQLYQVHENIIRQDMPRTNNIDDNSFHNLENKSFTKESFESFASEDEQVNKGFSRVQDNDIWSDDVEAAFEEVLHLIPKNGLNKIKMAGRSCGRNELISDYIYSKIGKFRTRKQVSSHIQVIKNLGQNEEIIRLINEGPKCDTKAEQKAITKKFEEVFSEISLSKSLGYKDKTVHLPAGKRIRRRSSVKPLSSIKNKNFYMAITDQYFANPIILTLQDNKELKSFKLNDDAVIANRFPGLDEFKNSNIQIIHNMVNVFIPHLPPNYRMENFKSSLSYNYDDYTNKKINSSTIVYIYGNQQIRIDEENITLNQDKDFLIKFWIFFFSTLVGKSEEEQNFAFKGVTIKQIIYEPGSDPSLISKSKIRLILLWEYAKVQSFSEAITISRKLILPKNDNQPNQEVLQKRFQNLQEQSYYQQPNYSYPPPQLPVPPAYYTQPLYEQPPQTDPTYNYANYNESYY</sequence>
<evidence type="ECO:0000313" key="9">
    <source>
        <dbReference type="Proteomes" id="UP001152885"/>
    </source>
</evidence>
<dbReference type="PROSITE" id="PS51088">
    <property type="entry name" value="TEA_2"/>
    <property type="match status" value="1"/>
</dbReference>
<feature type="DNA-binding region" description="TEA" evidence="6">
    <location>
        <begin position="85"/>
        <end position="159"/>
    </location>
</feature>
<accession>A0A9W4XAP7</accession>
<dbReference type="InterPro" id="IPR038096">
    <property type="entry name" value="TEA/ATTS_sf"/>
</dbReference>
<evidence type="ECO:0000256" key="1">
    <source>
        <dbReference type="ARBA" id="ARBA00004123"/>
    </source>
</evidence>
<reference evidence="8" key="1">
    <citation type="submission" date="2022-12" db="EMBL/GenBank/DDBJ databases">
        <authorList>
            <person name="Brejova B."/>
        </authorList>
    </citation>
    <scope>NUCLEOTIDE SEQUENCE</scope>
</reference>
<dbReference type="PANTHER" id="PTHR11834:SF0">
    <property type="entry name" value="PROTEIN SCALLOPED"/>
    <property type="match status" value="1"/>
</dbReference>
<name>A0A9W4XAP7_9ASCO</name>
<proteinExistence type="inferred from homology"/>
<dbReference type="GO" id="GO:0000981">
    <property type="term" value="F:DNA-binding transcription factor activity, RNA polymerase II-specific"/>
    <property type="evidence" value="ECO:0007669"/>
    <property type="project" value="TreeGrafter"/>
</dbReference>
<evidence type="ECO:0000256" key="2">
    <source>
        <dbReference type="ARBA" id="ARBA00008421"/>
    </source>
</evidence>
<keyword evidence="4" id="KW-0804">Transcription</keyword>
<evidence type="ECO:0000256" key="5">
    <source>
        <dbReference type="ARBA" id="ARBA00023242"/>
    </source>
</evidence>
<dbReference type="Pfam" id="PF01285">
    <property type="entry name" value="TEA"/>
    <property type="match status" value="1"/>
</dbReference>
<evidence type="ECO:0000256" key="3">
    <source>
        <dbReference type="ARBA" id="ARBA00023015"/>
    </source>
</evidence>
<dbReference type="GO" id="GO:0005634">
    <property type="term" value="C:nucleus"/>
    <property type="evidence" value="ECO:0007669"/>
    <property type="project" value="UniProtKB-SubCell"/>
</dbReference>